<feature type="transmembrane region" description="Helical" evidence="9">
    <location>
        <begin position="212"/>
        <end position="234"/>
    </location>
</feature>
<comment type="similarity">
    <text evidence="8">Belongs to the NhaC Na(+)/H(+) (TC 2.A.35) antiporter family.</text>
</comment>
<feature type="transmembrane region" description="Helical" evidence="9">
    <location>
        <begin position="74"/>
        <end position="94"/>
    </location>
</feature>
<name>A0ABP7BSY7_9MICC</name>
<evidence type="ECO:0000256" key="8">
    <source>
        <dbReference type="ARBA" id="ARBA00038435"/>
    </source>
</evidence>
<keyword evidence="5 9" id="KW-0812">Transmembrane</keyword>
<keyword evidence="7 9" id="KW-0472">Membrane</keyword>
<feature type="transmembrane region" description="Helical" evidence="9">
    <location>
        <begin position="311"/>
        <end position="336"/>
    </location>
</feature>
<keyword evidence="4" id="KW-1003">Cell membrane</keyword>
<evidence type="ECO:0000313" key="12">
    <source>
        <dbReference type="Proteomes" id="UP001500752"/>
    </source>
</evidence>
<protein>
    <submittedName>
        <fullName evidence="11">Na+/H+ antiporter NhaC family protein</fullName>
    </submittedName>
</protein>
<dbReference type="EMBL" id="BAABEO010000006">
    <property type="protein sequence ID" value="GAA3669172.1"/>
    <property type="molecule type" value="Genomic_DNA"/>
</dbReference>
<dbReference type="Pfam" id="PF03553">
    <property type="entry name" value="Na_H_antiporter"/>
    <property type="match status" value="2"/>
</dbReference>
<feature type="transmembrane region" description="Helical" evidence="9">
    <location>
        <begin position="439"/>
        <end position="462"/>
    </location>
</feature>
<feature type="transmembrane region" description="Helical" evidence="9">
    <location>
        <begin position="106"/>
        <end position="133"/>
    </location>
</feature>
<evidence type="ECO:0000256" key="5">
    <source>
        <dbReference type="ARBA" id="ARBA00022692"/>
    </source>
</evidence>
<dbReference type="Proteomes" id="UP001500752">
    <property type="component" value="Unassembled WGS sequence"/>
</dbReference>
<feature type="domain" description="Na+/H+ antiporter NhaC-like C-terminal" evidence="10">
    <location>
        <begin position="20"/>
        <end position="201"/>
    </location>
</feature>
<evidence type="ECO:0000256" key="6">
    <source>
        <dbReference type="ARBA" id="ARBA00022989"/>
    </source>
</evidence>
<feature type="transmembrane region" description="Helical" evidence="9">
    <location>
        <begin position="15"/>
        <end position="37"/>
    </location>
</feature>
<keyword evidence="2" id="KW-0813">Transport</keyword>
<evidence type="ECO:0000256" key="3">
    <source>
        <dbReference type="ARBA" id="ARBA00022449"/>
    </source>
</evidence>
<evidence type="ECO:0000259" key="10">
    <source>
        <dbReference type="Pfam" id="PF03553"/>
    </source>
</evidence>
<keyword evidence="6 9" id="KW-1133">Transmembrane helix</keyword>
<evidence type="ECO:0000313" key="11">
    <source>
        <dbReference type="EMBL" id="GAA3669172.1"/>
    </source>
</evidence>
<dbReference type="PANTHER" id="PTHR33451">
    <property type="entry name" value="MALATE-2H(+)/NA(+)-LACTATE ANTIPORTER"/>
    <property type="match status" value="1"/>
</dbReference>
<evidence type="ECO:0000256" key="1">
    <source>
        <dbReference type="ARBA" id="ARBA00004651"/>
    </source>
</evidence>
<dbReference type="PANTHER" id="PTHR33451:SF5">
    <property type="entry name" value="NA+_H+ ANTIPORTER"/>
    <property type="match status" value="1"/>
</dbReference>
<comment type="subcellular location">
    <subcellularLocation>
        <location evidence="1">Cell membrane</location>
        <topology evidence="1">Multi-pass membrane protein</topology>
    </subcellularLocation>
</comment>
<dbReference type="InterPro" id="IPR018461">
    <property type="entry name" value="Na/H_Antiport_NhaC-like_C"/>
</dbReference>
<sequence>MTEHSSVSQVLRFRGGWVVSFVPLLVFLATCVAYFVVFKAFDMTALAMGAFLGLLAGALFARDYKGFWDAALRGFASPASMTIVAILFVIGMYSELIKVSQLSGGFVWLADALGVGGAAFTVFTFIAVCAVSMSTGSSIGTMFTAFPIFFAAGLTLGSDPAMLAGAILSGAIFGDNLAPVSDTTIISASTQRFRHKDATADIGGVVKSRLRYALAAAGVSVVLFAILGGSPTGATTDILAENSNPAGLWMLIPVAVMLAAAIITRDIFKAITVGLVLGTATALATGLIGWPDVLNVTEGAPGGYLVTGIQGILGTVALVIGVFGIMGVLVEAGVLTKVASALIRGRLGNTPAGAEASIALGISAFTVLFGGVNSASMITFGPVADEIGARVGLHPYRRSNIMDCFAMGLSCIVPFLSAFLFVGATLIGGYDIPEISAGALFAGTLYPLTLTLVMIASIIFGWGRRFEAADSTPTKVPTLEPAMEIAEPVAVS</sequence>
<comment type="caution">
    <text evidence="11">The sequence shown here is derived from an EMBL/GenBank/DDBJ whole genome shotgun (WGS) entry which is preliminary data.</text>
</comment>
<evidence type="ECO:0000256" key="2">
    <source>
        <dbReference type="ARBA" id="ARBA00022448"/>
    </source>
</evidence>
<feature type="transmembrane region" description="Helical" evidence="9">
    <location>
        <begin position="44"/>
        <end position="62"/>
    </location>
</feature>
<feature type="transmembrane region" description="Helical" evidence="9">
    <location>
        <begin position="139"/>
        <end position="157"/>
    </location>
</feature>
<feature type="transmembrane region" description="Helical" evidence="9">
    <location>
        <begin position="404"/>
        <end position="427"/>
    </location>
</feature>
<feature type="domain" description="Na+/H+ antiporter NhaC-like C-terminal" evidence="10">
    <location>
        <begin position="246"/>
        <end position="403"/>
    </location>
</feature>
<keyword evidence="3" id="KW-0050">Antiport</keyword>
<reference evidence="12" key="1">
    <citation type="journal article" date="2019" name="Int. J. Syst. Evol. Microbiol.">
        <title>The Global Catalogue of Microorganisms (GCM) 10K type strain sequencing project: providing services to taxonomists for standard genome sequencing and annotation.</title>
        <authorList>
            <consortium name="The Broad Institute Genomics Platform"/>
            <consortium name="The Broad Institute Genome Sequencing Center for Infectious Disease"/>
            <person name="Wu L."/>
            <person name="Ma J."/>
        </authorList>
    </citation>
    <scope>NUCLEOTIDE SEQUENCE [LARGE SCALE GENOMIC DNA]</scope>
    <source>
        <strain evidence="12">JCM 30742</strain>
    </source>
</reference>
<dbReference type="InterPro" id="IPR052180">
    <property type="entry name" value="NhaC_Na-H+_Antiporter"/>
</dbReference>
<evidence type="ECO:0000256" key="9">
    <source>
        <dbReference type="SAM" id="Phobius"/>
    </source>
</evidence>
<proteinExistence type="inferred from homology"/>
<dbReference type="RefSeq" id="WP_345148148.1">
    <property type="nucleotide sequence ID" value="NZ_BAABEO010000006.1"/>
</dbReference>
<evidence type="ECO:0000256" key="4">
    <source>
        <dbReference type="ARBA" id="ARBA00022475"/>
    </source>
</evidence>
<feature type="transmembrane region" description="Helical" evidence="9">
    <location>
        <begin position="270"/>
        <end position="291"/>
    </location>
</feature>
<organism evidence="11 12">
    <name type="scientific">Arthrobacter ginkgonis</name>
    <dbReference type="NCBI Taxonomy" id="1630594"/>
    <lineage>
        <taxon>Bacteria</taxon>
        <taxon>Bacillati</taxon>
        <taxon>Actinomycetota</taxon>
        <taxon>Actinomycetes</taxon>
        <taxon>Micrococcales</taxon>
        <taxon>Micrococcaceae</taxon>
        <taxon>Arthrobacter</taxon>
    </lineage>
</organism>
<gene>
    <name evidence="11" type="ORF">GCM10023081_04530</name>
</gene>
<feature type="transmembrane region" description="Helical" evidence="9">
    <location>
        <begin position="246"/>
        <end position="263"/>
    </location>
</feature>
<evidence type="ECO:0000256" key="7">
    <source>
        <dbReference type="ARBA" id="ARBA00023136"/>
    </source>
</evidence>
<keyword evidence="12" id="KW-1185">Reference proteome</keyword>
<accession>A0ABP7BSY7</accession>